<evidence type="ECO:0000256" key="4">
    <source>
        <dbReference type="ARBA" id="ARBA00022516"/>
    </source>
</evidence>
<feature type="binding site" evidence="13">
    <location>
        <position position="90"/>
    </location>
    <ligand>
        <name>NAD(+)</name>
        <dbReference type="ChEBI" id="CHEBI:57540"/>
    </ligand>
</feature>
<accession>A0A6P1G9D2</accession>
<keyword evidence="8 11" id="KW-0275">Fatty acid biosynthesis</keyword>
<evidence type="ECO:0000256" key="1">
    <source>
        <dbReference type="ARBA" id="ARBA00005194"/>
    </source>
</evidence>
<dbReference type="EC" id="1.3.1.9" evidence="11"/>
<dbReference type="InterPro" id="IPR014358">
    <property type="entry name" value="Enoyl-ACP_Rdtase_NADH"/>
</dbReference>
<feature type="active site" description="Proton acceptor" evidence="12">
    <location>
        <position position="144"/>
    </location>
</feature>
<evidence type="ECO:0000256" key="2">
    <source>
        <dbReference type="ARBA" id="ARBA00009233"/>
    </source>
</evidence>
<dbReference type="InterPro" id="IPR036291">
    <property type="entry name" value="NAD(P)-bd_dom_sf"/>
</dbReference>
<dbReference type="EMBL" id="CP047224">
    <property type="protein sequence ID" value="QHD64898.1"/>
    <property type="molecule type" value="Genomic_DNA"/>
</dbReference>
<dbReference type="GO" id="GO:0006633">
    <property type="term" value="P:fatty acid biosynthetic process"/>
    <property type="evidence" value="ECO:0007669"/>
    <property type="project" value="UniProtKB-UniPathway"/>
</dbReference>
<dbReference type="KEGG" id="nef:GP480_00165"/>
<dbReference type="Gene3D" id="1.10.8.400">
    <property type="entry name" value="Enoyl acyl carrier protein reductase"/>
    <property type="match status" value="1"/>
</dbReference>
<feature type="active site" description="Proton acceptor" evidence="12">
    <location>
        <position position="154"/>
    </location>
</feature>
<evidence type="ECO:0000256" key="3">
    <source>
        <dbReference type="ARBA" id="ARBA00011881"/>
    </source>
</evidence>
<feature type="binding site" evidence="13">
    <location>
        <position position="161"/>
    </location>
    <ligand>
        <name>NAD(+)</name>
        <dbReference type="ChEBI" id="CHEBI:57540"/>
    </ligand>
</feature>
<evidence type="ECO:0000313" key="14">
    <source>
        <dbReference type="EMBL" id="QHD64898.1"/>
    </source>
</evidence>
<dbReference type="InterPro" id="IPR002347">
    <property type="entry name" value="SDR_fam"/>
</dbReference>
<evidence type="ECO:0000256" key="6">
    <source>
        <dbReference type="ARBA" id="ARBA00023002"/>
    </source>
</evidence>
<evidence type="ECO:0000256" key="12">
    <source>
        <dbReference type="PIRSR" id="PIRSR000094-1"/>
    </source>
</evidence>
<evidence type="ECO:0000313" key="15">
    <source>
        <dbReference type="Proteomes" id="UP000464912"/>
    </source>
</evidence>
<evidence type="ECO:0000256" key="9">
    <source>
        <dbReference type="ARBA" id="ARBA00024967"/>
    </source>
</evidence>
<keyword evidence="11 13" id="KW-0520">NAD</keyword>
<dbReference type="Gene3D" id="3.40.50.720">
    <property type="entry name" value="NAD(P)-binding Rossmann-like Domain"/>
    <property type="match status" value="1"/>
</dbReference>
<comment type="pathway">
    <text evidence="1">Lipid metabolism; fatty acid biosynthesis.</text>
</comment>
<comment type="subunit">
    <text evidence="3">Homotetramer.</text>
</comment>
<sequence>MLKGKLGVILGVANDRSIAYAIGKICRENEAELVLTYPADQFKKRLTPIAEEFGNSVLVCCDVSQESQVEELFRFIGEKYGRLDFVVHSVAFSDKEELQGDYINTSLSNFLNSMHISCYSLTSVCRYALPLMKENGGSVLTLSYYGAEKVIPHYNVMGVCKAALEASVKYLAVDLGKHNIRINTISAGPIKTLASSAIGKFSYILKWNKHNAPIKRNTTKEDVAGAALYFLSDLSGGTTGSTLHVDCGYHVVGMRAVDLPPDIMTS</sequence>
<dbReference type="PANTHER" id="PTHR43159:SF2">
    <property type="entry name" value="ENOYL-[ACYL-CARRIER-PROTEIN] REDUCTASE [NADH], CHLOROPLASTIC"/>
    <property type="match status" value="1"/>
</dbReference>
<dbReference type="UniPathway" id="UPA00094"/>
<evidence type="ECO:0000256" key="7">
    <source>
        <dbReference type="ARBA" id="ARBA00023098"/>
    </source>
</evidence>
<evidence type="ECO:0000256" key="10">
    <source>
        <dbReference type="ARBA" id="ARBA00048572"/>
    </source>
</evidence>
<comment type="similarity">
    <text evidence="2 11">Belongs to the short-chain dehydrogenases/reductases (SDR) family. FabI subfamily.</text>
</comment>
<feature type="binding site" evidence="13">
    <location>
        <position position="11"/>
    </location>
    <ligand>
        <name>NAD(+)</name>
        <dbReference type="ChEBI" id="CHEBI:57540"/>
    </ligand>
</feature>
<reference evidence="14 15" key="1">
    <citation type="journal article" date="2020" name="MBio">
        <title>Erratum for Teymournejad et al., 'Isolation and Molecular Analysis of a Novel Neorickettsia Species That Causes Potomac Horse Fever'.</title>
        <authorList>
            <person name="Teymournejad O."/>
            <person name="Lin M."/>
            <person name="Bekebrede H."/>
            <person name="Kamr A."/>
            <person name="Toribio R.E."/>
            <person name="Arroyo L.G."/>
            <person name="Baird J.D."/>
            <person name="Rikihisa Y."/>
        </authorList>
    </citation>
    <scope>NUCLEOTIDE SEQUENCE [LARGE SCALE GENOMIC DNA]</scope>
    <source>
        <strain evidence="14 15">Fin17</strain>
    </source>
</reference>
<dbReference type="Proteomes" id="UP000464912">
    <property type="component" value="Chromosome"/>
</dbReference>
<dbReference type="CDD" id="cd05372">
    <property type="entry name" value="ENR_SDR"/>
    <property type="match status" value="1"/>
</dbReference>
<evidence type="ECO:0000256" key="5">
    <source>
        <dbReference type="ARBA" id="ARBA00022832"/>
    </source>
</evidence>
<name>A0A6P1G9D2_9RICK</name>
<dbReference type="RefSeq" id="WP_160094786.1">
    <property type="nucleotide sequence ID" value="NZ_CP047224.1"/>
</dbReference>
<evidence type="ECO:0000256" key="8">
    <source>
        <dbReference type="ARBA" id="ARBA00023160"/>
    </source>
</evidence>
<feature type="binding site" evidence="13">
    <location>
        <begin position="62"/>
        <end position="63"/>
    </location>
    <ligand>
        <name>NAD(+)</name>
        <dbReference type="ChEBI" id="CHEBI:57540"/>
    </ligand>
</feature>
<dbReference type="Pfam" id="PF13561">
    <property type="entry name" value="adh_short_C2"/>
    <property type="match status" value="1"/>
</dbReference>
<comment type="catalytic activity">
    <reaction evidence="10 11">
        <text>a 2,3-saturated acyl-[ACP] + NAD(+) = a (2E)-enoyl-[ACP] + NADH + H(+)</text>
        <dbReference type="Rhea" id="RHEA:10240"/>
        <dbReference type="Rhea" id="RHEA-COMP:9925"/>
        <dbReference type="Rhea" id="RHEA-COMP:9926"/>
        <dbReference type="ChEBI" id="CHEBI:15378"/>
        <dbReference type="ChEBI" id="CHEBI:57540"/>
        <dbReference type="ChEBI" id="CHEBI:57945"/>
        <dbReference type="ChEBI" id="CHEBI:78784"/>
        <dbReference type="ChEBI" id="CHEBI:78785"/>
        <dbReference type="EC" id="1.3.1.9"/>
    </reaction>
</comment>
<keyword evidence="5" id="KW-0276">Fatty acid metabolism</keyword>
<evidence type="ECO:0000256" key="13">
    <source>
        <dbReference type="PIRSR" id="PIRSR000094-3"/>
    </source>
</evidence>
<evidence type="ECO:0000256" key="11">
    <source>
        <dbReference type="PIRNR" id="PIRNR000094"/>
    </source>
</evidence>
<reference evidence="14 15" key="2">
    <citation type="journal article" date="2020" name="MBio">
        <title>Isolation and Molecular Analysis of a Novel Neorickettsia Species That Causes Potomac Horse Fever.</title>
        <authorList>
            <person name="Teymournejad O."/>
            <person name="Lin M."/>
            <person name="Bekebrede H."/>
            <person name="Kamr A."/>
            <person name="Toribio R.E."/>
            <person name="Arroyo L.G."/>
            <person name="Baird J.D."/>
            <person name="Rikihisa Y."/>
        </authorList>
    </citation>
    <scope>NUCLEOTIDE SEQUENCE [LARGE SCALE GENOMIC DNA]</scope>
    <source>
        <strain evidence="14 15">Fin17</strain>
    </source>
</reference>
<organism evidence="14 15">
    <name type="scientific">Neorickettsia findlayensis</name>
    <dbReference type="NCBI Taxonomy" id="2686014"/>
    <lineage>
        <taxon>Bacteria</taxon>
        <taxon>Pseudomonadati</taxon>
        <taxon>Pseudomonadota</taxon>
        <taxon>Alphaproteobacteria</taxon>
        <taxon>Rickettsiales</taxon>
        <taxon>Anaplasmataceae</taxon>
        <taxon>Neorickettsia</taxon>
    </lineage>
</organism>
<feature type="binding site" evidence="13">
    <location>
        <begin position="17"/>
        <end position="18"/>
    </location>
    <ligand>
        <name>NAD(+)</name>
        <dbReference type="ChEBI" id="CHEBI:57540"/>
    </ligand>
</feature>
<keyword evidence="6 11" id="KW-0560">Oxidoreductase</keyword>
<protein>
    <recommendedName>
        <fullName evidence="11">Enoyl-[acyl-carrier-protein] reductase [NADH]</fullName>
        <ecNumber evidence="11">1.3.1.9</ecNumber>
    </recommendedName>
</protein>
<gene>
    <name evidence="14" type="ORF">GP480_00165</name>
</gene>
<keyword evidence="15" id="KW-1185">Reference proteome</keyword>
<dbReference type="AlphaFoldDB" id="A0A6P1G9D2"/>
<dbReference type="SUPFAM" id="SSF51735">
    <property type="entry name" value="NAD(P)-binding Rossmann-fold domains"/>
    <property type="match status" value="1"/>
</dbReference>
<dbReference type="PIRSF" id="PIRSF000094">
    <property type="entry name" value="Enoyl-ACP_rdct"/>
    <property type="match status" value="1"/>
</dbReference>
<dbReference type="GO" id="GO:0004318">
    <property type="term" value="F:enoyl-[acyl-carrier-protein] reductase (NADH) activity"/>
    <property type="evidence" value="ECO:0007669"/>
    <property type="project" value="UniProtKB-EC"/>
</dbReference>
<proteinExistence type="inferred from homology"/>
<feature type="binding site" evidence="13">
    <location>
        <begin position="190"/>
        <end position="194"/>
    </location>
    <ligand>
        <name>NAD(+)</name>
        <dbReference type="ChEBI" id="CHEBI:57540"/>
    </ligand>
</feature>
<keyword evidence="7" id="KW-0443">Lipid metabolism</keyword>
<comment type="function">
    <text evidence="9">Catalyzes the reduction of a carbon-carbon double bond in an enoyl moiety that is covalently linked to an acyl carrier protein (ACP). Involved in the elongation cycle of fatty acid which are used in the lipid metabolism.</text>
</comment>
<dbReference type="PANTHER" id="PTHR43159">
    <property type="entry name" value="ENOYL-[ACYL-CARRIER-PROTEIN] REDUCTASE"/>
    <property type="match status" value="1"/>
</dbReference>
<dbReference type="PRINTS" id="PR00081">
    <property type="entry name" value="GDHRDH"/>
</dbReference>
<keyword evidence="4 11" id="KW-0444">Lipid biosynthesis</keyword>